<dbReference type="InterPro" id="IPR051784">
    <property type="entry name" value="Nod_factor_ABC_transporter"/>
</dbReference>
<dbReference type="InterPro" id="IPR000412">
    <property type="entry name" value="ABC_2_transport"/>
</dbReference>
<dbReference type="PIRSF" id="PIRSF006648">
    <property type="entry name" value="DrrB"/>
    <property type="match status" value="1"/>
</dbReference>
<dbReference type="Proteomes" id="UP000643403">
    <property type="component" value="Unassembled WGS sequence"/>
</dbReference>
<keyword evidence="5 6" id="KW-0472">Membrane</keyword>
<gene>
    <name evidence="8" type="ORF">GCM10008101_19870</name>
</gene>
<evidence type="ECO:0000259" key="7">
    <source>
        <dbReference type="Pfam" id="PF01061"/>
    </source>
</evidence>
<proteinExistence type="inferred from homology"/>
<keyword evidence="9" id="KW-1185">Reference proteome</keyword>
<evidence type="ECO:0000256" key="1">
    <source>
        <dbReference type="ARBA" id="ARBA00004141"/>
    </source>
</evidence>
<feature type="transmembrane region" description="Helical" evidence="6">
    <location>
        <begin position="145"/>
        <end position="168"/>
    </location>
</feature>
<organism evidence="8 9">
    <name type="scientific">Cognatilysobacter xinjiangensis</name>
    <dbReference type="NCBI Taxonomy" id="546892"/>
    <lineage>
        <taxon>Bacteria</taxon>
        <taxon>Pseudomonadati</taxon>
        <taxon>Pseudomonadota</taxon>
        <taxon>Gammaproteobacteria</taxon>
        <taxon>Lysobacterales</taxon>
        <taxon>Lysobacteraceae</taxon>
        <taxon>Cognatilysobacter</taxon>
    </lineage>
</organism>
<feature type="transmembrane region" description="Helical" evidence="6">
    <location>
        <begin position="64"/>
        <end position="87"/>
    </location>
</feature>
<comment type="subcellular location">
    <subcellularLocation>
        <location evidence="1">Membrane</location>
        <topology evidence="1">Multi-pass membrane protein</topology>
    </subcellularLocation>
</comment>
<evidence type="ECO:0000313" key="8">
    <source>
        <dbReference type="EMBL" id="GGZ65844.1"/>
    </source>
</evidence>
<evidence type="ECO:0000256" key="3">
    <source>
        <dbReference type="ARBA" id="ARBA00022692"/>
    </source>
</evidence>
<feature type="transmembrane region" description="Helical" evidence="6">
    <location>
        <begin position="108"/>
        <end position="133"/>
    </location>
</feature>
<dbReference type="InterPro" id="IPR013525">
    <property type="entry name" value="ABC2_TM"/>
</dbReference>
<accession>A0ABQ3C3L9</accession>
<feature type="transmembrane region" description="Helical" evidence="6">
    <location>
        <begin position="33"/>
        <end position="52"/>
    </location>
</feature>
<comment type="similarity">
    <text evidence="2">Belongs to the ABC-2 integral membrane protein family.</text>
</comment>
<dbReference type="PANTHER" id="PTHR43229">
    <property type="entry name" value="NODULATION PROTEIN J"/>
    <property type="match status" value="1"/>
</dbReference>
<keyword evidence="4 6" id="KW-1133">Transmembrane helix</keyword>
<evidence type="ECO:0000256" key="5">
    <source>
        <dbReference type="ARBA" id="ARBA00023136"/>
    </source>
</evidence>
<dbReference type="Pfam" id="PF01061">
    <property type="entry name" value="ABC2_membrane"/>
    <property type="match status" value="1"/>
</dbReference>
<feature type="transmembrane region" description="Helical" evidence="6">
    <location>
        <begin position="229"/>
        <end position="247"/>
    </location>
</feature>
<evidence type="ECO:0000256" key="6">
    <source>
        <dbReference type="SAM" id="Phobius"/>
    </source>
</evidence>
<dbReference type="RefSeq" id="WP_189449427.1">
    <property type="nucleotide sequence ID" value="NZ_BMXY01000002.1"/>
</dbReference>
<evidence type="ECO:0000313" key="9">
    <source>
        <dbReference type="Proteomes" id="UP000643403"/>
    </source>
</evidence>
<reference evidence="9" key="1">
    <citation type="journal article" date="2019" name="Int. J. Syst. Evol. Microbiol.">
        <title>The Global Catalogue of Microorganisms (GCM) 10K type strain sequencing project: providing services to taxonomists for standard genome sequencing and annotation.</title>
        <authorList>
            <consortium name="The Broad Institute Genomics Platform"/>
            <consortium name="The Broad Institute Genome Sequencing Center for Infectious Disease"/>
            <person name="Wu L."/>
            <person name="Ma J."/>
        </authorList>
    </citation>
    <scope>NUCLEOTIDE SEQUENCE [LARGE SCALE GENOMIC DNA]</scope>
    <source>
        <strain evidence="9">KCTC 22558</strain>
    </source>
</reference>
<dbReference type="EMBL" id="BMXY01000002">
    <property type="protein sequence ID" value="GGZ65844.1"/>
    <property type="molecule type" value="Genomic_DNA"/>
</dbReference>
<evidence type="ECO:0000256" key="4">
    <source>
        <dbReference type="ARBA" id="ARBA00022989"/>
    </source>
</evidence>
<feature type="transmembrane region" description="Helical" evidence="6">
    <location>
        <begin position="180"/>
        <end position="209"/>
    </location>
</feature>
<protein>
    <submittedName>
        <fullName evidence="8">ABC transporter permease</fullName>
    </submittedName>
</protein>
<evidence type="ECO:0000256" key="2">
    <source>
        <dbReference type="ARBA" id="ARBA00007783"/>
    </source>
</evidence>
<name>A0ABQ3C3L9_9GAMM</name>
<dbReference type="PANTHER" id="PTHR43229:SF3">
    <property type="entry name" value="ABC-TYPE MULTIDRUG TRANSPORT SYSTEM, PERMEASE COMPONENT"/>
    <property type="match status" value="1"/>
</dbReference>
<sequence length="254" mass="26903">MNTLALPARPNPMRAYLLEIRNEFMRLLRSPSFAVPTLVFPPMFYLLFAIVLNHKGGPQVATHLLATYGVFGVMAPGLFGFGVAIAMDRERGFLALKRAQPVPAGAVLLSRMAMAMVFAVGISLLLLAIGMALGGVRLSAMQAVTLVLVDMIGVLPFCAIGLFVGSLASGQGAPAVVNMIYLPMAFLAGLWMPLSMLPSIVGTLAPLWPAHHLAQIALQVVGATSDGRAGLHVAVLALYGIVFFLAARRRLARG</sequence>
<keyword evidence="3 6" id="KW-0812">Transmembrane</keyword>
<comment type="caution">
    <text evidence="8">The sequence shown here is derived from an EMBL/GenBank/DDBJ whole genome shotgun (WGS) entry which is preliminary data.</text>
</comment>
<feature type="domain" description="ABC-2 type transporter transmembrane" evidence="7">
    <location>
        <begin position="20"/>
        <end position="218"/>
    </location>
</feature>